<comment type="catalytic activity">
    <reaction evidence="1 5">
        <text>uridine(55) in tRNA = pseudouridine(55) in tRNA</text>
        <dbReference type="Rhea" id="RHEA:42532"/>
        <dbReference type="Rhea" id="RHEA-COMP:10101"/>
        <dbReference type="Rhea" id="RHEA-COMP:10102"/>
        <dbReference type="ChEBI" id="CHEBI:65314"/>
        <dbReference type="ChEBI" id="CHEBI:65315"/>
        <dbReference type="EC" id="5.4.99.25"/>
    </reaction>
</comment>
<dbReference type="Pfam" id="PF16198">
    <property type="entry name" value="TruB_C_2"/>
    <property type="match status" value="1"/>
</dbReference>
<dbReference type="EMBL" id="CGIH01000027">
    <property type="protein sequence ID" value="CFX67772.1"/>
    <property type="molecule type" value="Genomic_DNA"/>
</dbReference>
<evidence type="ECO:0000256" key="4">
    <source>
        <dbReference type="ARBA" id="ARBA00023235"/>
    </source>
</evidence>
<dbReference type="RefSeq" id="WP_046497464.1">
    <property type="nucleotide sequence ID" value="NZ_CGIH01000027.1"/>
</dbReference>
<keyword evidence="3 5" id="KW-0819">tRNA processing</keyword>
<organism evidence="8 9">
    <name type="scientific">Syntrophomonas zehnderi OL-4</name>
    <dbReference type="NCBI Taxonomy" id="690567"/>
    <lineage>
        <taxon>Bacteria</taxon>
        <taxon>Bacillati</taxon>
        <taxon>Bacillota</taxon>
        <taxon>Clostridia</taxon>
        <taxon>Eubacteriales</taxon>
        <taxon>Syntrophomonadaceae</taxon>
        <taxon>Syntrophomonas</taxon>
    </lineage>
</organism>
<dbReference type="InterPro" id="IPR014780">
    <property type="entry name" value="tRNA_psdUridine_synth_TruB"/>
</dbReference>
<evidence type="ECO:0000256" key="1">
    <source>
        <dbReference type="ARBA" id="ARBA00000385"/>
    </source>
</evidence>
<dbReference type="GO" id="GO:0031119">
    <property type="term" value="P:tRNA pseudouridine synthesis"/>
    <property type="evidence" value="ECO:0007669"/>
    <property type="project" value="UniProtKB-UniRule"/>
</dbReference>
<evidence type="ECO:0000256" key="2">
    <source>
        <dbReference type="ARBA" id="ARBA00005642"/>
    </source>
</evidence>
<proteinExistence type="inferred from homology"/>
<dbReference type="InterPro" id="IPR032819">
    <property type="entry name" value="TruB_C"/>
</dbReference>
<feature type="domain" description="Pseudouridine synthase II N-terminal" evidence="6">
    <location>
        <begin position="24"/>
        <end position="175"/>
    </location>
</feature>
<dbReference type="CDD" id="cd02573">
    <property type="entry name" value="PseudoU_synth_EcTruB"/>
    <property type="match status" value="1"/>
</dbReference>
<dbReference type="InterPro" id="IPR020103">
    <property type="entry name" value="PsdUridine_synth_cat_dom_sf"/>
</dbReference>
<evidence type="ECO:0000313" key="8">
    <source>
        <dbReference type="EMBL" id="CFX67772.1"/>
    </source>
</evidence>
<dbReference type="GO" id="GO:1990481">
    <property type="term" value="P:mRNA pseudouridine synthesis"/>
    <property type="evidence" value="ECO:0007669"/>
    <property type="project" value="TreeGrafter"/>
</dbReference>
<comment type="function">
    <text evidence="5">Responsible for synthesis of pseudouridine from uracil-55 in the psi GC loop of transfer RNAs.</text>
</comment>
<dbReference type="PANTHER" id="PTHR13767:SF2">
    <property type="entry name" value="PSEUDOURIDYLATE SYNTHASE TRUB1"/>
    <property type="match status" value="1"/>
</dbReference>
<dbReference type="EC" id="5.4.99.25" evidence="5"/>
<evidence type="ECO:0000259" key="6">
    <source>
        <dbReference type="Pfam" id="PF01509"/>
    </source>
</evidence>
<dbReference type="AlphaFoldDB" id="A0A0E4GAT3"/>
<dbReference type="InterPro" id="IPR002501">
    <property type="entry name" value="PsdUridine_synth_N"/>
</dbReference>
<reference evidence="8 9" key="1">
    <citation type="submission" date="2015-03" db="EMBL/GenBank/DDBJ databases">
        <authorList>
            <person name="Murphy D."/>
        </authorList>
    </citation>
    <scope>NUCLEOTIDE SEQUENCE [LARGE SCALE GENOMIC DNA]</scope>
    <source>
        <strain evidence="8 9">OL-4</strain>
    </source>
</reference>
<dbReference type="OrthoDB" id="9802309at2"/>
<dbReference type="Proteomes" id="UP000045545">
    <property type="component" value="Unassembled WGS sequence"/>
</dbReference>
<dbReference type="HAMAP" id="MF_01080">
    <property type="entry name" value="TruB_bact"/>
    <property type="match status" value="1"/>
</dbReference>
<dbReference type="STRING" id="690567.1624"/>
<dbReference type="SUPFAM" id="SSF55120">
    <property type="entry name" value="Pseudouridine synthase"/>
    <property type="match status" value="1"/>
</dbReference>
<dbReference type="PANTHER" id="PTHR13767">
    <property type="entry name" value="TRNA-PSEUDOURIDINE SYNTHASE"/>
    <property type="match status" value="1"/>
</dbReference>
<feature type="domain" description="tRNA pseudouridylate synthase B C-terminal" evidence="7">
    <location>
        <begin position="176"/>
        <end position="232"/>
    </location>
</feature>
<protein>
    <recommendedName>
        <fullName evidence="5">tRNA pseudouridine synthase B</fullName>
        <ecNumber evidence="5">5.4.99.25</ecNumber>
    </recommendedName>
    <alternativeName>
        <fullName evidence="5">tRNA pseudouridine(55) synthase</fullName>
        <shortName evidence="5">Psi55 synthase</shortName>
    </alternativeName>
    <alternativeName>
        <fullName evidence="5">tRNA pseudouridylate synthase</fullName>
    </alternativeName>
    <alternativeName>
        <fullName evidence="5">tRNA-uridine isomerase</fullName>
    </alternativeName>
</protein>
<dbReference type="Gene3D" id="3.30.2350.10">
    <property type="entry name" value="Pseudouridine synthase"/>
    <property type="match status" value="1"/>
</dbReference>
<evidence type="ECO:0000259" key="7">
    <source>
        <dbReference type="Pfam" id="PF16198"/>
    </source>
</evidence>
<evidence type="ECO:0000256" key="3">
    <source>
        <dbReference type="ARBA" id="ARBA00022694"/>
    </source>
</evidence>
<name>A0A0E4GAT3_9FIRM</name>
<dbReference type="NCBIfam" id="TIGR00431">
    <property type="entry name" value="TruB"/>
    <property type="match status" value="1"/>
</dbReference>
<keyword evidence="9" id="KW-1185">Reference proteome</keyword>
<comment type="similarity">
    <text evidence="2 5">Belongs to the pseudouridine synthase TruB family. Type 1 subfamily.</text>
</comment>
<dbReference type="GO" id="GO:0160148">
    <property type="term" value="F:tRNA pseudouridine(55) synthase activity"/>
    <property type="evidence" value="ECO:0007669"/>
    <property type="project" value="UniProtKB-EC"/>
</dbReference>
<keyword evidence="4 5" id="KW-0413">Isomerase</keyword>
<dbReference type="Pfam" id="PF01509">
    <property type="entry name" value="TruB_N"/>
    <property type="match status" value="1"/>
</dbReference>
<gene>
    <name evidence="5" type="primary">truB</name>
    <name evidence="8" type="ORF">1624</name>
</gene>
<accession>A0A0E4GAT3</accession>
<evidence type="ECO:0000313" key="9">
    <source>
        <dbReference type="Proteomes" id="UP000045545"/>
    </source>
</evidence>
<evidence type="ECO:0000256" key="5">
    <source>
        <dbReference type="HAMAP-Rule" id="MF_01080"/>
    </source>
</evidence>
<dbReference type="GO" id="GO:0003723">
    <property type="term" value="F:RNA binding"/>
    <property type="evidence" value="ECO:0007669"/>
    <property type="project" value="InterPro"/>
</dbReference>
<feature type="active site" description="Nucleophile" evidence="5">
    <location>
        <position position="38"/>
    </location>
</feature>
<sequence length="303" mass="33431">MDGFICINKGQGPTSFAVLKKLQKIFPPTKMGHLGTLDPMAEGVLPVALGQATRLIEYIPDSDKTYCARMTIGAVSDTQDAWGNIVATGPSYFDLADLTAILQDFTGIIQQVPPMFSAVHHQGKRLYELARQGIEVERPSRTIAIKTLELLDIGHDEAGRPFVDLEVECSQGTYIRTLCHDIGQRLGTGAYMSRLVRTRAGIFRLEDAHTLEELEQLAGSFKDIIKPLDYPLKSLPAIYLREPADIFRIQNGSQAAVDSDINADLVRVYMSAETEPASLLAIGRIITQADSRYIKPQKVLKTN</sequence>